<feature type="binding site" evidence="7">
    <location>
        <position position="64"/>
    </location>
    <ligand>
        <name>substrate</name>
    </ligand>
</feature>
<dbReference type="Gene3D" id="3.40.50.1240">
    <property type="entry name" value="Phosphoglycerate mutase-like"/>
    <property type="match status" value="1"/>
</dbReference>
<dbReference type="PANTHER" id="PTHR11931">
    <property type="entry name" value="PHOSPHOGLYCERATE MUTASE"/>
    <property type="match status" value="1"/>
</dbReference>
<dbReference type="OrthoDB" id="8347407at2"/>
<protein>
    <recommendedName>
        <fullName evidence="2">phosphoglycerate mutase (2,3-diphosphoglycerate-dependent)</fullName>
        <ecNumber evidence="2">5.4.2.11</ecNumber>
    </recommendedName>
</protein>
<gene>
    <name evidence="8" type="ordered locus">MICA_736</name>
</gene>
<feature type="active site" description="Tele-phosphohistidine intermediate" evidence="6">
    <location>
        <position position="11"/>
    </location>
</feature>
<dbReference type="GO" id="GO:0006096">
    <property type="term" value="P:glycolytic process"/>
    <property type="evidence" value="ECO:0007669"/>
    <property type="project" value="UniProtKB-KW"/>
</dbReference>
<dbReference type="AlphaFoldDB" id="G2KQD4"/>
<dbReference type="KEGG" id="mai:MICA_736"/>
<dbReference type="GO" id="GO:0006094">
    <property type="term" value="P:gluconeogenesis"/>
    <property type="evidence" value="ECO:0007669"/>
    <property type="project" value="UniProtKB-KW"/>
</dbReference>
<keyword evidence="4" id="KW-0324">Glycolysis</keyword>
<organism evidence="8 9">
    <name type="scientific">Micavibrio aeruginosavorus (strain ARL-13)</name>
    <dbReference type="NCBI Taxonomy" id="856793"/>
    <lineage>
        <taxon>Bacteria</taxon>
        <taxon>Pseudomonadati</taxon>
        <taxon>Bdellovibrionota</taxon>
        <taxon>Bdellovibrionia</taxon>
        <taxon>Bdellovibrionales</taxon>
        <taxon>Pseudobdellovibrionaceae</taxon>
        <taxon>Micavibrio</taxon>
    </lineage>
</organism>
<keyword evidence="3" id="KW-0312">Gluconeogenesis</keyword>
<dbReference type="STRING" id="856793.MICA_736"/>
<dbReference type="GO" id="GO:0004619">
    <property type="term" value="F:phosphoglycerate mutase activity"/>
    <property type="evidence" value="ECO:0007669"/>
    <property type="project" value="UniProtKB-EC"/>
</dbReference>
<feature type="binding site" evidence="7">
    <location>
        <begin position="90"/>
        <end position="93"/>
    </location>
    <ligand>
        <name>substrate</name>
    </ligand>
</feature>
<dbReference type="EMBL" id="CP002382">
    <property type="protein sequence ID" value="AEP09070.1"/>
    <property type="molecule type" value="Genomic_DNA"/>
</dbReference>
<evidence type="ECO:0000256" key="4">
    <source>
        <dbReference type="ARBA" id="ARBA00023152"/>
    </source>
</evidence>
<keyword evidence="5" id="KW-0413">Isomerase</keyword>
<dbReference type="InterPro" id="IPR005952">
    <property type="entry name" value="Phosphogly_mut1"/>
</dbReference>
<dbReference type="Pfam" id="PF00300">
    <property type="entry name" value="His_Phos_1"/>
    <property type="match status" value="1"/>
</dbReference>
<evidence type="ECO:0000256" key="3">
    <source>
        <dbReference type="ARBA" id="ARBA00022432"/>
    </source>
</evidence>
<evidence type="ECO:0000313" key="8">
    <source>
        <dbReference type="EMBL" id="AEP09070.1"/>
    </source>
</evidence>
<dbReference type="InterPro" id="IPR029033">
    <property type="entry name" value="His_PPase_superfam"/>
</dbReference>
<dbReference type="Proteomes" id="UP000009286">
    <property type="component" value="Chromosome"/>
</dbReference>
<dbReference type="RefSeq" id="WP_014102293.1">
    <property type="nucleotide sequence ID" value="NC_016026.1"/>
</dbReference>
<accession>G2KQD4</accession>
<name>G2KQD4_MICAA</name>
<keyword evidence="9" id="KW-1185">Reference proteome</keyword>
<proteinExistence type="inferred from homology"/>
<evidence type="ECO:0000313" key="9">
    <source>
        <dbReference type="Proteomes" id="UP000009286"/>
    </source>
</evidence>
<dbReference type="InterPro" id="IPR013078">
    <property type="entry name" value="His_Pase_superF_clade-1"/>
</dbReference>
<reference evidence="8 9" key="1">
    <citation type="journal article" date="2011" name="BMC Genomics">
        <title>Genomic insights into an obligate epibiotic bacterial predator: Micavibrio aeruginosavorus ARL-13.</title>
        <authorList>
            <person name="Wang Z."/>
            <person name="Kadouri D."/>
            <person name="Wu M."/>
        </authorList>
    </citation>
    <scope>NUCLEOTIDE SEQUENCE [LARGE SCALE GENOMIC DNA]</scope>
    <source>
        <strain evidence="8 9">ARL-13</strain>
    </source>
</reference>
<evidence type="ECO:0000256" key="7">
    <source>
        <dbReference type="PIRSR" id="PIRSR613078-2"/>
    </source>
</evidence>
<evidence type="ECO:0000256" key="1">
    <source>
        <dbReference type="ARBA" id="ARBA00006717"/>
    </source>
</evidence>
<evidence type="ECO:0000256" key="2">
    <source>
        <dbReference type="ARBA" id="ARBA00012028"/>
    </source>
</evidence>
<dbReference type="HOGENOM" id="CLU_1389439_0_0_5"/>
<dbReference type="SMART" id="SM00855">
    <property type="entry name" value="PGAM"/>
    <property type="match status" value="1"/>
</dbReference>
<evidence type="ECO:0000256" key="5">
    <source>
        <dbReference type="ARBA" id="ARBA00023235"/>
    </source>
</evidence>
<dbReference type="CDD" id="cd07067">
    <property type="entry name" value="HP_PGM_like"/>
    <property type="match status" value="1"/>
</dbReference>
<dbReference type="eggNOG" id="COG0406">
    <property type="taxonomic scope" value="Bacteria"/>
</dbReference>
<dbReference type="EC" id="5.4.2.11" evidence="2"/>
<sequence length="207" mass="22828">MTRTTLIIARHGNTFESGEAPRRVGCRTDLPLTTKGEDQARAIGHYIATNGYTPDVLFTSTLQRTMRTGALALEAARIDAPSSTLPFLNEIDYGPDENQTEDHVIARLGETALQDWETNGIMPPDWSPRPATIIDGWTTFADDIVRTRPGQCVMVVTSNGIARFAQHLCPDPDSLARAHGLKMATGSLSVFVHDDDQWILEGWNIRP</sequence>
<comment type="similarity">
    <text evidence="1">Belongs to the phosphoglycerate mutase family. BPG-dependent PGAM subfamily.</text>
</comment>
<dbReference type="SUPFAM" id="SSF53254">
    <property type="entry name" value="Phosphoglycerate mutase-like"/>
    <property type="match status" value="1"/>
</dbReference>
<evidence type="ECO:0000256" key="6">
    <source>
        <dbReference type="PIRSR" id="PIRSR613078-1"/>
    </source>
</evidence>
<feature type="active site" description="Proton donor/acceptor" evidence="6">
    <location>
        <position position="90"/>
    </location>
</feature>